<gene>
    <name evidence="1" type="ordered locus">Deba_1603</name>
</gene>
<organism evidence="1 2">
    <name type="scientific">Desulfarculus baarsii (strain ATCC 33931 / DSM 2075 / LMG 7858 / VKM B-1802 / 2st14)</name>
    <dbReference type="NCBI Taxonomy" id="644282"/>
    <lineage>
        <taxon>Bacteria</taxon>
        <taxon>Pseudomonadati</taxon>
        <taxon>Thermodesulfobacteriota</taxon>
        <taxon>Desulfarculia</taxon>
        <taxon>Desulfarculales</taxon>
        <taxon>Desulfarculaceae</taxon>
        <taxon>Desulfarculus</taxon>
    </lineage>
</organism>
<dbReference type="AlphaFoldDB" id="E1QHC8"/>
<dbReference type="EMBL" id="CP002085">
    <property type="protein sequence ID" value="ADK84971.1"/>
    <property type="molecule type" value="Genomic_DNA"/>
</dbReference>
<dbReference type="RefSeq" id="WP_013258424.1">
    <property type="nucleotide sequence ID" value="NC_014365.1"/>
</dbReference>
<keyword evidence="2" id="KW-1185">Reference proteome</keyword>
<dbReference type="STRING" id="644282.Deba_1603"/>
<sequence length="76" mass="7933">MKKEQAMTILGAGVQRALKELYGGNVTFSLIIFSSDGTADHVTNGKDDGDDVIAALRAVADDLEAINSMPPVIGQA</sequence>
<reference evidence="1 2" key="1">
    <citation type="journal article" date="2010" name="Stand. Genomic Sci.">
        <title>Complete genome sequence of Desulfarculus baarsii type strain (2st14).</title>
        <authorList>
            <person name="Sun H."/>
            <person name="Spring S."/>
            <person name="Lapidus A."/>
            <person name="Davenport K."/>
            <person name="Del Rio T.G."/>
            <person name="Tice H."/>
            <person name="Nolan M."/>
            <person name="Copeland A."/>
            <person name="Cheng J.F."/>
            <person name="Lucas S."/>
            <person name="Tapia R."/>
            <person name="Goodwin L."/>
            <person name="Pitluck S."/>
            <person name="Ivanova N."/>
            <person name="Pagani I."/>
            <person name="Mavromatis K."/>
            <person name="Ovchinnikova G."/>
            <person name="Pati A."/>
            <person name="Chen A."/>
            <person name="Palaniappan K."/>
            <person name="Hauser L."/>
            <person name="Chang Y.J."/>
            <person name="Jeffries C.D."/>
            <person name="Detter J.C."/>
            <person name="Han C."/>
            <person name="Rohde M."/>
            <person name="Brambilla E."/>
            <person name="Goker M."/>
            <person name="Woyke T."/>
            <person name="Bristow J."/>
            <person name="Eisen J.A."/>
            <person name="Markowitz V."/>
            <person name="Hugenholtz P."/>
            <person name="Kyrpides N.C."/>
            <person name="Klenk H.P."/>
            <person name="Land M."/>
        </authorList>
    </citation>
    <scope>NUCLEOTIDE SEQUENCE [LARGE SCALE GENOMIC DNA]</scope>
    <source>
        <strain evidence="2">ATCC 33931 / DSM 2075 / LMG 7858 / VKM B-1802 / 2st14</strain>
    </source>
</reference>
<dbReference type="Proteomes" id="UP000009047">
    <property type="component" value="Chromosome"/>
</dbReference>
<evidence type="ECO:0000313" key="1">
    <source>
        <dbReference type="EMBL" id="ADK84971.1"/>
    </source>
</evidence>
<dbReference type="KEGG" id="dbr:Deba_1603"/>
<proteinExistence type="predicted"/>
<accession>E1QHC8</accession>
<name>E1QHC8_DESB2</name>
<evidence type="ECO:0000313" key="2">
    <source>
        <dbReference type="Proteomes" id="UP000009047"/>
    </source>
</evidence>
<protein>
    <submittedName>
        <fullName evidence="1">Uncharacterized protein</fullName>
    </submittedName>
</protein>
<dbReference type="HOGENOM" id="CLU_2648562_0_0_7"/>